<evidence type="ECO:0000313" key="2">
    <source>
        <dbReference type="EMBL" id="MCP8970698.1"/>
    </source>
</evidence>
<dbReference type="PANTHER" id="PTHR43591:SF24">
    <property type="entry name" value="2-METHOXY-6-POLYPRENYL-1,4-BENZOQUINOL METHYLASE, MITOCHONDRIAL"/>
    <property type="match status" value="1"/>
</dbReference>
<organism evidence="2 3">
    <name type="scientific">Ectobacillus ponti</name>
    <dbReference type="NCBI Taxonomy" id="2961894"/>
    <lineage>
        <taxon>Bacteria</taxon>
        <taxon>Bacillati</taxon>
        <taxon>Bacillota</taxon>
        <taxon>Bacilli</taxon>
        <taxon>Bacillales</taxon>
        <taxon>Bacillaceae</taxon>
        <taxon>Ectobacillus</taxon>
    </lineage>
</organism>
<dbReference type="InterPro" id="IPR013216">
    <property type="entry name" value="Methyltransf_11"/>
</dbReference>
<dbReference type="EMBL" id="JANCLT010000014">
    <property type="protein sequence ID" value="MCP8970698.1"/>
    <property type="molecule type" value="Genomic_DNA"/>
</dbReference>
<dbReference type="CDD" id="cd02440">
    <property type="entry name" value="AdoMet_MTases"/>
    <property type="match status" value="1"/>
</dbReference>
<dbReference type="GO" id="GO:0032259">
    <property type="term" value="P:methylation"/>
    <property type="evidence" value="ECO:0007669"/>
    <property type="project" value="UniProtKB-KW"/>
</dbReference>
<dbReference type="SUPFAM" id="SSF53335">
    <property type="entry name" value="S-adenosyl-L-methionine-dependent methyltransferases"/>
    <property type="match status" value="1"/>
</dbReference>
<dbReference type="Pfam" id="PF08241">
    <property type="entry name" value="Methyltransf_11"/>
    <property type="match status" value="1"/>
</dbReference>
<dbReference type="Gene3D" id="3.40.50.150">
    <property type="entry name" value="Vaccinia Virus protein VP39"/>
    <property type="match status" value="1"/>
</dbReference>
<evidence type="ECO:0000313" key="3">
    <source>
        <dbReference type="Proteomes" id="UP001156102"/>
    </source>
</evidence>
<accession>A0AA41XBN7</accession>
<keyword evidence="2" id="KW-0808">Transferase</keyword>
<dbReference type="PANTHER" id="PTHR43591">
    <property type="entry name" value="METHYLTRANSFERASE"/>
    <property type="match status" value="1"/>
</dbReference>
<name>A0AA41XBN7_9BACI</name>
<dbReference type="InterPro" id="IPR029063">
    <property type="entry name" value="SAM-dependent_MTases_sf"/>
</dbReference>
<comment type="caution">
    <text evidence="2">The sequence shown here is derived from an EMBL/GenBank/DDBJ whole genome shotgun (WGS) entry which is preliminary data.</text>
</comment>
<protein>
    <submittedName>
        <fullName evidence="2">Class I SAM-dependent methyltransferase</fullName>
    </submittedName>
</protein>
<keyword evidence="3" id="KW-1185">Reference proteome</keyword>
<gene>
    <name evidence="2" type="ORF">NK662_19460</name>
</gene>
<feature type="domain" description="Methyltransferase type 11" evidence="1">
    <location>
        <begin position="46"/>
        <end position="141"/>
    </location>
</feature>
<proteinExistence type="predicted"/>
<dbReference type="RefSeq" id="WP_254760625.1">
    <property type="nucleotide sequence ID" value="NZ_JANCLT010000014.1"/>
</dbReference>
<dbReference type="AlphaFoldDB" id="A0AA41XBN7"/>
<dbReference type="GO" id="GO:0008757">
    <property type="term" value="F:S-adenosylmethionine-dependent methyltransferase activity"/>
    <property type="evidence" value="ECO:0007669"/>
    <property type="project" value="InterPro"/>
</dbReference>
<sequence length="257" mass="28578">MDVKKQVQTQFGKHAQNYVTSPGHAKGNDLAALAAMADAVQEDVLLDIATGGGHVANAFAPLVKEVTALDLTPDMLNTAERFIQGNGHTNVTFVQGDAEQLPFAANTFTKVTCRIAPHHFPDITAFVQESFRVLQPGGMFLMIDNVAPEADDLDIFYNTVEQKRDPSHVRACKKSEWLRYTETAGFAIRHLTTFSKTFVFEAWCRMMSVPPAVQEELQSFMLTAPAHIQQHFQLQMQNGSLYSFQGQSMLLICQKPE</sequence>
<reference evidence="2" key="1">
    <citation type="submission" date="2022-07" db="EMBL/GenBank/DDBJ databases">
        <authorList>
            <person name="Li W.-J."/>
            <person name="Deng Q.-Q."/>
        </authorList>
    </citation>
    <scope>NUCLEOTIDE SEQUENCE</scope>
    <source>
        <strain evidence="2">SYSU M60031</strain>
    </source>
</reference>
<keyword evidence="2" id="KW-0489">Methyltransferase</keyword>
<evidence type="ECO:0000259" key="1">
    <source>
        <dbReference type="Pfam" id="PF08241"/>
    </source>
</evidence>
<dbReference type="Proteomes" id="UP001156102">
    <property type="component" value="Unassembled WGS sequence"/>
</dbReference>